<dbReference type="PANTHER" id="PTHR30221:SF1">
    <property type="entry name" value="SMALL-CONDUCTANCE MECHANOSENSITIVE CHANNEL"/>
    <property type="match status" value="1"/>
</dbReference>
<dbReference type="Pfam" id="PF21088">
    <property type="entry name" value="MS_channel_1st"/>
    <property type="match status" value="1"/>
</dbReference>
<feature type="domain" description="Mechanosensitive ion channel MscS C-terminal" evidence="9">
    <location>
        <begin position="237"/>
        <end position="324"/>
    </location>
</feature>
<evidence type="ECO:0000259" key="9">
    <source>
        <dbReference type="Pfam" id="PF21082"/>
    </source>
</evidence>
<dbReference type="SUPFAM" id="SSF82861">
    <property type="entry name" value="Mechanosensitive channel protein MscS (YggB), transmembrane region"/>
    <property type="match status" value="1"/>
</dbReference>
<comment type="subcellular location">
    <subcellularLocation>
        <location evidence="1">Cell membrane</location>
        <topology evidence="1">Multi-pass membrane protein</topology>
    </subcellularLocation>
</comment>
<dbReference type="PANTHER" id="PTHR30221">
    <property type="entry name" value="SMALL-CONDUCTANCE MECHANOSENSITIVE CHANNEL"/>
    <property type="match status" value="1"/>
</dbReference>
<dbReference type="InterPro" id="IPR049278">
    <property type="entry name" value="MS_channel_C"/>
</dbReference>
<keyword evidence="4 7" id="KW-0812">Transmembrane</keyword>
<dbReference type="EMBL" id="CP007028">
    <property type="protein sequence ID" value="AHE96317.1"/>
    <property type="molecule type" value="Genomic_DNA"/>
</dbReference>
<feature type="transmembrane region" description="Helical" evidence="7">
    <location>
        <begin position="117"/>
        <end position="140"/>
    </location>
</feature>
<dbReference type="InterPro" id="IPR011014">
    <property type="entry name" value="MscS_channel_TM-2"/>
</dbReference>
<dbReference type="Pfam" id="PF00924">
    <property type="entry name" value="MS_channel_2nd"/>
    <property type="match status" value="1"/>
</dbReference>
<dbReference type="InterPro" id="IPR010920">
    <property type="entry name" value="LSM_dom_sf"/>
</dbReference>
<evidence type="ECO:0000256" key="2">
    <source>
        <dbReference type="ARBA" id="ARBA00008017"/>
    </source>
</evidence>
<evidence type="ECO:0000256" key="6">
    <source>
        <dbReference type="ARBA" id="ARBA00023136"/>
    </source>
</evidence>
<dbReference type="InterPro" id="IPR045275">
    <property type="entry name" value="MscS_archaea/bacteria_type"/>
</dbReference>
<evidence type="ECO:0000256" key="3">
    <source>
        <dbReference type="ARBA" id="ARBA00022475"/>
    </source>
</evidence>
<protein>
    <submittedName>
        <fullName evidence="11">Small mechanosensitive ion channel protein MscS</fullName>
    </submittedName>
</protein>
<dbReference type="Proteomes" id="UP000018914">
    <property type="component" value="Chromosome"/>
</dbReference>
<name>W0DGE2_9AQUI</name>
<keyword evidence="5 7" id="KW-1133">Transmembrane helix</keyword>
<dbReference type="InterPro" id="IPR006685">
    <property type="entry name" value="MscS_channel_2nd"/>
</dbReference>
<dbReference type="SUPFAM" id="SSF50182">
    <property type="entry name" value="Sm-like ribonucleoproteins"/>
    <property type="match status" value="1"/>
</dbReference>
<keyword evidence="3" id="KW-1003">Cell membrane</keyword>
<dbReference type="HOGENOM" id="CLU_037945_0_1_0"/>
<feature type="domain" description="Mechanosensitive ion channel MscS" evidence="8">
    <location>
        <begin position="163"/>
        <end position="229"/>
    </location>
</feature>
<dbReference type="Gene3D" id="2.30.30.60">
    <property type="match status" value="1"/>
</dbReference>
<feature type="transmembrane region" description="Helical" evidence="7">
    <location>
        <begin position="146"/>
        <end position="168"/>
    </location>
</feature>
<dbReference type="eggNOG" id="COG0668">
    <property type="taxonomic scope" value="Bacteria"/>
</dbReference>
<reference evidence="11 12" key="1">
    <citation type="submission" date="2013-12" db="EMBL/GenBank/DDBJ databases">
        <authorList>
            <consortium name="DOE Joint Genome Institute"/>
            <person name="Eisen J."/>
            <person name="Huntemann M."/>
            <person name="Han J."/>
            <person name="Chen A."/>
            <person name="Kyrpides N."/>
            <person name="Mavromatis K."/>
            <person name="Markowitz V."/>
            <person name="Palaniappan K."/>
            <person name="Ivanova N."/>
            <person name="Schaumberg A."/>
            <person name="Pati A."/>
            <person name="Liolios K."/>
            <person name="Nordberg H.P."/>
            <person name="Cantor M.N."/>
            <person name="Hua S.X."/>
            <person name="Woyke T."/>
        </authorList>
    </citation>
    <scope>NUCLEOTIDE SEQUENCE [LARGE SCALE GENOMIC DNA]</scope>
    <source>
        <strain evidence="11 12">DSM 23557</strain>
    </source>
</reference>
<evidence type="ECO:0000313" key="11">
    <source>
        <dbReference type="EMBL" id="AHE96317.1"/>
    </source>
</evidence>
<dbReference type="SUPFAM" id="SSF82689">
    <property type="entry name" value="Mechanosensitive channel protein MscS (YggB), C-terminal domain"/>
    <property type="match status" value="1"/>
</dbReference>
<evidence type="ECO:0000259" key="10">
    <source>
        <dbReference type="Pfam" id="PF21088"/>
    </source>
</evidence>
<sequence length="335" mass="37589">MVGQELLLNSLIFLGSILVLLFVRRLFFGFIKKSSHDYAVMLLRVLRLPSLFWAIIISLYLTVELNPGQLSGYSSVVEKVLISLLILSITSFFSNLLPELLQVYISKANLKFPRTGIVFVIIKLFVFILGVITLLSYFGIQVAHFITTLGIAGLAVSLALQGTLSNIFSGLNLIASRQIEVGDFIRLENGEEGYVEDITWMNTVIRRRDNNLVVVPNSRLVNSIVINYGKPTPSMNITVSVVIPYSSDLEKAERLALEVAREVQKTVEGADPSFEPSVRYSAFTEFGITLNITLRVLNPDSQFLIRHEFIKRLKKAYEREGIAFIQLLVPPFRSA</sequence>
<keyword evidence="12" id="KW-1185">Reference proteome</keyword>
<evidence type="ECO:0000313" key="12">
    <source>
        <dbReference type="Proteomes" id="UP000018914"/>
    </source>
</evidence>
<comment type="similarity">
    <text evidence="2">Belongs to the MscS (TC 1.A.23) family.</text>
</comment>
<feature type="transmembrane region" description="Helical" evidence="7">
    <location>
        <begin position="6"/>
        <end position="27"/>
    </location>
</feature>
<feature type="domain" description="Mechanosensitive ion channel transmembrane helices 2/3" evidence="10">
    <location>
        <begin position="121"/>
        <end position="161"/>
    </location>
</feature>
<dbReference type="AlphaFoldDB" id="W0DGE2"/>
<dbReference type="GO" id="GO:0005886">
    <property type="term" value="C:plasma membrane"/>
    <property type="evidence" value="ECO:0007669"/>
    <property type="project" value="UniProtKB-SubCell"/>
</dbReference>
<gene>
    <name evidence="11" type="ORF">THERU_06185</name>
</gene>
<keyword evidence="6 7" id="KW-0472">Membrane</keyword>
<evidence type="ECO:0000256" key="5">
    <source>
        <dbReference type="ARBA" id="ARBA00022989"/>
    </source>
</evidence>
<feature type="transmembrane region" description="Helical" evidence="7">
    <location>
        <begin position="39"/>
        <end position="61"/>
    </location>
</feature>
<dbReference type="InterPro" id="IPR049142">
    <property type="entry name" value="MS_channel_1st"/>
</dbReference>
<evidence type="ECO:0000256" key="7">
    <source>
        <dbReference type="SAM" id="Phobius"/>
    </source>
</evidence>
<dbReference type="InterPro" id="IPR023408">
    <property type="entry name" value="MscS_beta-dom_sf"/>
</dbReference>
<dbReference type="InterPro" id="IPR011066">
    <property type="entry name" value="MscS_channel_C_sf"/>
</dbReference>
<evidence type="ECO:0000259" key="8">
    <source>
        <dbReference type="Pfam" id="PF00924"/>
    </source>
</evidence>
<dbReference type="Gene3D" id="1.10.287.1260">
    <property type="match status" value="1"/>
</dbReference>
<dbReference type="Gene3D" id="3.30.70.100">
    <property type="match status" value="1"/>
</dbReference>
<evidence type="ECO:0000256" key="1">
    <source>
        <dbReference type="ARBA" id="ARBA00004651"/>
    </source>
</evidence>
<dbReference type="Pfam" id="PF21082">
    <property type="entry name" value="MS_channel_3rd"/>
    <property type="match status" value="1"/>
</dbReference>
<dbReference type="GO" id="GO:0008381">
    <property type="term" value="F:mechanosensitive monoatomic ion channel activity"/>
    <property type="evidence" value="ECO:0007669"/>
    <property type="project" value="InterPro"/>
</dbReference>
<proteinExistence type="inferred from homology"/>
<accession>W0DGE2</accession>
<evidence type="ECO:0000256" key="4">
    <source>
        <dbReference type="ARBA" id="ARBA00022692"/>
    </source>
</evidence>
<organism evidence="12">
    <name type="scientific">Thermocrinis ruber</name>
    <dbReference type="NCBI Taxonomy" id="75906"/>
    <lineage>
        <taxon>Bacteria</taxon>
        <taxon>Pseudomonadati</taxon>
        <taxon>Aquificota</taxon>
        <taxon>Aquificia</taxon>
        <taxon>Aquificales</taxon>
        <taxon>Aquificaceae</taxon>
        <taxon>Thermocrinis</taxon>
    </lineage>
</organism>
<dbReference type="KEGG" id="trd:THERU_06185"/>
<feature type="transmembrane region" description="Helical" evidence="7">
    <location>
        <begin position="81"/>
        <end position="105"/>
    </location>
</feature>
<dbReference type="STRING" id="75906.THERU_06185"/>